<protein>
    <submittedName>
        <fullName evidence="1">Uncharacterized protein</fullName>
    </submittedName>
</protein>
<name>A0A2A6C717_PRIPA</name>
<evidence type="ECO:0000313" key="1">
    <source>
        <dbReference type="EnsemblMetazoa" id="PPA02680.1"/>
    </source>
</evidence>
<accession>A0A2A6C717</accession>
<organism evidence="1 2">
    <name type="scientific">Pristionchus pacificus</name>
    <name type="common">Parasitic nematode worm</name>
    <dbReference type="NCBI Taxonomy" id="54126"/>
    <lineage>
        <taxon>Eukaryota</taxon>
        <taxon>Metazoa</taxon>
        <taxon>Ecdysozoa</taxon>
        <taxon>Nematoda</taxon>
        <taxon>Chromadorea</taxon>
        <taxon>Rhabditida</taxon>
        <taxon>Rhabditina</taxon>
        <taxon>Diplogasteromorpha</taxon>
        <taxon>Diplogasteroidea</taxon>
        <taxon>Neodiplogasteridae</taxon>
        <taxon>Pristionchus</taxon>
    </lineage>
</organism>
<reference evidence="1" key="2">
    <citation type="submission" date="2022-06" db="UniProtKB">
        <authorList>
            <consortium name="EnsemblMetazoa"/>
        </authorList>
    </citation>
    <scope>IDENTIFICATION</scope>
    <source>
        <strain evidence="1">PS312</strain>
    </source>
</reference>
<dbReference type="Proteomes" id="UP000005239">
    <property type="component" value="Unassembled WGS sequence"/>
</dbReference>
<accession>A0A8R1U3T4</accession>
<dbReference type="EnsemblMetazoa" id="PPA02680.1">
    <property type="protein sequence ID" value="PPA02680.1"/>
    <property type="gene ID" value="WBGene00092234"/>
</dbReference>
<evidence type="ECO:0000313" key="2">
    <source>
        <dbReference type="Proteomes" id="UP000005239"/>
    </source>
</evidence>
<gene>
    <name evidence="1" type="primary">WBGene00092234</name>
</gene>
<keyword evidence="2" id="KW-1185">Reference proteome</keyword>
<reference evidence="2" key="1">
    <citation type="journal article" date="2008" name="Nat. Genet.">
        <title>The Pristionchus pacificus genome provides a unique perspective on nematode lifestyle and parasitism.</title>
        <authorList>
            <person name="Dieterich C."/>
            <person name="Clifton S.W."/>
            <person name="Schuster L.N."/>
            <person name="Chinwalla A."/>
            <person name="Delehaunty K."/>
            <person name="Dinkelacker I."/>
            <person name="Fulton L."/>
            <person name="Fulton R."/>
            <person name="Godfrey J."/>
            <person name="Minx P."/>
            <person name="Mitreva M."/>
            <person name="Roeseler W."/>
            <person name="Tian H."/>
            <person name="Witte H."/>
            <person name="Yang S.P."/>
            <person name="Wilson R.K."/>
            <person name="Sommer R.J."/>
        </authorList>
    </citation>
    <scope>NUCLEOTIDE SEQUENCE [LARGE SCALE GENOMIC DNA]</scope>
    <source>
        <strain evidence="2">PS312</strain>
    </source>
</reference>
<dbReference type="AlphaFoldDB" id="A0A2A6C717"/>
<sequence length="95" mass="10639">MQLFLVLLVSLISVGFIDAAVNPKWILPKGATAEQIKARDETMLATLSKPAQKAFAQLQELGKQPYNYPTYVEKKDEFLATLPKSVRDEILNFGQ</sequence>
<proteinExistence type="predicted"/>